<keyword evidence="2" id="KW-0238">DNA-binding</keyword>
<dbReference type="OrthoDB" id="39591at2759"/>
<dbReference type="PANTHER" id="PTHR46380:SF2">
    <property type="entry name" value="CYCLIN-D-BINDING MYB-LIKE TRANSCRIPTION FACTOR 1"/>
    <property type="match status" value="1"/>
</dbReference>
<feature type="compositionally biased region" description="Basic and acidic residues" evidence="4">
    <location>
        <begin position="1"/>
        <end position="17"/>
    </location>
</feature>
<sequence length="696" mass="77150">MGRKSNEPRDIDSNAEQKKRKRKGKESQINPQEESATSKKKRKTSSLSIIPLAQTQAGISNSSNVADSTATGKKKRKDAKSKQRPVQDEPLVDPALSMQINNEGSSNAFVSAILTAAAQQGQVQNQSENNPNLQGTNFGPNFQLPGQDPSSGLDGLDATSNEDLVRAIQVLDVNKLADALRALGDAGSANHFLDPAQLAQVQANVNSITFAQASQVPPPSAMILAHPPVVLPPVGPNTFVPSVSDEHARMLATKWLSTSKLAQLTKTIGLTYKKGKFSTTEENSVKEGIEFYRRRNGLSEEQINEIIFAKSKVKDNSFWFELTSRVPNRPVIAVYHYVRRAYHPMKAQGKWMPSEDELLRKAVIELGQSWEKVSQRVGRMASDCRDRWRNHINHSEGRVFGIWTFEEERRLTEIVTEMTTAQGKSSDHDIFWTQVAARMGTRGRHQCRIKWTDSLNKTVKNEGQTPRWSPQDAYILVHKIAALNVRDDSEIDWKLLPDENWNLWSTHALQRRWLTLKRSVKGYEEMSHQEIMDILRVKKAHPPPVPQPVRSRVVSAPIVPMDAQAADVAISDSLNSAAAAVTNSNGFTNMDINTLNNAPTPGPSSSVYFENNNSVALPATTEKVHEEANDVDADVENGDDSDKDDDEVDDDDEEEVSEEPKAINGDSSMEAEAPIHIVDSFSEDSSESDSESDDSE</sequence>
<dbReference type="SUPFAM" id="SSF46689">
    <property type="entry name" value="Homeodomain-like"/>
    <property type="match status" value="2"/>
</dbReference>
<evidence type="ECO:0000313" key="7">
    <source>
        <dbReference type="EMBL" id="PAV21329.1"/>
    </source>
</evidence>
<dbReference type="GO" id="GO:0005634">
    <property type="term" value="C:nucleus"/>
    <property type="evidence" value="ECO:0007669"/>
    <property type="project" value="UniProtKB-SubCell"/>
</dbReference>
<feature type="domain" description="HTH myb-type" evidence="6">
    <location>
        <begin position="343"/>
        <end position="396"/>
    </location>
</feature>
<feature type="region of interest" description="Disordered" evidence="4">
    <location>
        <begin position="626"/>
        <end position="696"/>
    </location>
</feature>
<evidence type="ECO:0000256" key="2">
    <source>
        <dbReference type="ARBA" id="ARBA00023125"/>
    </source>
</evidence>
<dbReference type="STRING" id="2282107.A0A286UP59"/>
<gene>
    <name evidence="7" type="ORF">PNOK_0395600</name>
</gene>
<feature type="domain" description="Myb-like" evidence="5">
    <location>
        <begin position="401"/>
        <end position="455"/>
    </location>
</feature>
<evidence type="ECO:0000256" key="4">
    <source>
        <dbReference type="SAM" id="MobiDB-lite"/>
    </source>
</evidence>
<comment type="subcellular location">
    <subcellularLocation>
        <location evidence="1">Nucleus</location>
    </subcellularLocation>
</comment>
<dbReference type="AlphaFoldDB" id="A0A286UP59"/>
<dbReference type="InterPro" id="IPR009057">
    <property type="entry name" value="Homeodomain-like_sf"/>
</dbReference>
<feature type="compositionally biased region" description="Acidic residues" evidence="4">
    <location>
        <begin position="681"/>
        <end position="696"/>
    </location>
</feature>
<feature type="domain" description="Myb-like" evidence="5">
    <location>
        <begin position="343"/>
        <end position="392"/>
    </location>
</feature>
<feature type="compositionally biased region" description="Acidic residues" evidence="4">
    <location>
        <begin position="629"/>
        <end position="657"/>
    </location>
</feature>
<reference evidence="7 8" key="1">
    <citation type="journal article" date="2017" name="Mol. Ecol.">
        <title>Comparative and population genomic landscape of Phellinus noxius: A hypervariable fungus causing root rot in trees.</title>
        <authorList>
            <person name="Chung C.L."/>
            <person name="Lee T.J."/>
            <person name="Akiba M."/>
            <person name="Lee H.H."/>
            <person name="Kuo T.H."/>
            <person name="Liu D."/>
            <person name="Ke H.M."/>
            <person name="Yokoi T."/>
            <person name="Roa M.B."/>
            <person name="Lu M.J."/>
            <person name="Chang Y.Y."/>
            <person name="Ann P.J."/>
            <person name="Tsai J.N."/>
            <person name="Chen C.Y."/>
            <person name="Tzean S.S."/>
            <person name="Ota Y."/>
            <person name="Hattori T."/>
            <person name="Sahashi N."/>
            <person name="Liou R.F."/>
            <person name="Kikuchi T."/>
            <person name="Tsai I.J."/>
        </authorList>
    </citation>
    <scope>NUCLEOTIDE SEQUENCE [LARGE SCALE GENOMIC DNA]</scope>
    <source>
        <strain evidence="7 8">FFPRI411160</strain>
    </source>
</reference>
<dbReference type="Gene3D" id="1.10.10.60">
    <property type="entry name" value="Homeodomain-like"/>
    <property type="match status" value="2"/>
</dbReference>
<dbReference type="GO" id="GO:0003700">
    <property type="term" value="F:DNA-binding transcription factor activity"/>
    <property type="evidence" value="ECO:0007669"/>
    <property type="project" value="TreeGrafter"/>
</dbReference>
<dbReference type="InterPro" id="IPR017930">
    <property type="entry name" value="Myb_dom"/>
</dbReference>
<dbReference type="CDD" id="cd00167">
    <property type="entry name" value="SANT"/>
    <property type="match status" value="2"/>
</dbReference>
<keyword evidence="8" id="KW-1185">Reference proteome</keyword>
<protein>
    <submittedName>
        <fullName evidence="7">Uncharacterized protein</fullName>
    </submittedName>
</protein>
<evidence type="ECO:0000256" key="3">
    <source>
        <dbReference type="ARBA" id="ARBA00023242"/>
    </source>
</evidence>
<dbReference type="GO" id="GO:0000976">
    <property type="term" value="F:transcription cis-regulatory region binding"/>
    <property type="evidence" value="ECO:0007669"/>
    <property type="project" value="TreeGrafter"/>
</dbReference>
<name>A0A286UP59_9AGAM</name>
<keyword evidence="3" id="KW-0539">Nucleus</keyword>
<evidence type="ECO:0000259" key="6">
    <source>
        <dbReference type="PROSITE" id="PS51294"/>
    </source>
</evidence>
<feature type="compositionally biased region" description="Basic residues" evidence="4">
    <location>
        <begin position="72"/>
        <end position="83"/>
    </location>
</feature>
<dbReference type="Proteomes" id="UP000217199">
    <property type="component" value="Unassembled WGS sequence"/>
</dbReference>
<feature type="region of interest" description="Disordered" evidence="4">
    <location>
        <begin position="1"/>
        <end position="92"/>
    </location>
</feature>
<dbReference type="PROSITE" id="PS50090">
    <property type="entry name" value="MYB_LIKE"/>
    <property type="match status" value="2"/>
</dbReference>
<proteinExistence type="predicted"/>
<organism evidence="7 8">
    <name type="scientific">Pyrrhoderma noxium</name>
    <dbReference type="NCBI Taxonomy" id="2282107"/>
    <lineage>
        <taxon>Eukaryota</taxon>
        <taxon>Fungi</taxon>
        <taxon>Dikarya</taxon>
        <taxon>Basidiomycota</taxon>
        <taxon>Agaricomycotina</taxon>
        <taxon>Agaricomycetes</taxon>
        <taxon>Hymenochaetales</taxon>
        <taxon>Hymenochaetaceae</taxon>
        <taxon>Pyrrhoderma</taxon>
    </lineage>
</organism>
<dbReference type="EMBL" id="NBII01000003">
    <property type="protein sequence ID" value="PAV21329.1"/>
    <property type="molecule type" value="Genomic_DNA"/>
</dbReference>
<dbReference type="InParanoid" id="A0A286UP59"/>
<feature type="compositionally biased region" description="Polar residues" evidence="4">
    <location>
        <begin position="121"/>
        <end position="140"/>
    </location>
</feature>
<evidence type="ECO:0000313" key="8">
    <source>
        <dbReference type="Proteomes" id="UP000217199"/>
    </source>
</evidence>
<evidence type="ECO:0000256" key="1">
    <source>
        <dbReference type="ARBA" id="ARBA00004123"/>
    </source>
</evidence>
<evidence type="ECO:0000259" key="5">
    <source>
        <dbReference type="PROSITE" id="PS50090"/>
    </source>
</evidence>
<feature type="compositionally biased region" description="Polar residues" evidence="4">
    <location>
        <begin position="53"/>
        <end position="71"/>
    </location>
</feature>
<dbReference type="PROSITE" id="PS51294">
    <property type="entry name" value="HTH_MYB"/>
    <property type="match status" value="1"/>
</dbReference>
<dbReference type="SMART" id="SM00717">
    <property type="entry name" value="SANT"/>
    <property type="match status" value="4"/>
</dbReference>
<dbReference type="InterPro" id="IPR051651">
    <property type="entry name" value="DMTF1_DNA-bind_reg"/>
</dbReference>
<comment type="caution">
    <text evidence="7">The sequence shown here is derived from an EMBL/GenBank/DDBJ whole genome shotgun (WGS) entry which is preliminary data.</text>
</comment>
<dbReference type="Pfam" id="PF00249">
    <property type="entry name" value="Myb_DNA-binding"/>
    <property type="match status" value="1"/>
</dbReference>
<accession>A0A286UP59</accession>
<dbReference type="InterPro" id="IPR001005">
    <property type="entry name" value="SANT/Myb"/>
</dbReference>
<feature type="region of interest" description="Disordered" evidence="4">
    <location>
        <begin position="121"/>
        <end position="152"/>
    </location>
</feature>
<dbReference type="PANTHER" id="PTHR46380">
    <property type="entry name" value="CYCLIN-D-BINDING MYB-LIKE TRANSCRIPTION FACTOR 1"/>
    <property type="match status" value="1"/>
</dbReference>